<dbReference type="eggNOG" id="ENOG502SP41">
    <property type="taxonomic scope" value="Eukaryota"/>
</dbReference>
<evidence type="ECO:0000313" key="3">
    <source>
        <dbReference type="Proteomes" id="UP000001611"/>
    </source>
</evidence>
<feature type="compositionally biased region" description="Polar residues" evidence="1">
    <location>
        <begin position="15"/>
        <end position="24"/>
    </location>
</feature>
<dbReference type="RefSeq" id="XP_009656758.1">
    <property type="nucleotide sequence ID" value="XM_009658463.1"/>
</dbReference>
<dbReference type="HOGENOM" id="CLU_1161916_0_0_1"/>
<dbReference type="EMBL" id="DS572720">
    <property type="protein sequence ID" value="EGY19168.1"/>
    <property type="molecule type" value="Genomic_DNA"/>
</dbReference>
<dbReference type="Pfam" id="PF11374">
    <property type="entry name" value="DUF3176"/>
    <property type="match status" value="1"/>
</dbReference>
<dbReference type="GeneID" id="20710965"/>
<dbReference type="InParanoid" id="G2XH70"/>
<dbReference type="PANTHER" id="PTHR35394:SF5">
    <property type="entry name" value="DUF3176 DOMAIN-CONTAINING PROTEIN"/>
    <property type="match status" value="1"/>
</dbReference>
<name>G2XH70_VERDV</name>
<dbReference type="STRING" id="498257.G2XH70"/>
<organism evidence="2 3">
    <name type="scientific">Verticillium dahliae (strain VdLs.17 / ATCC MYA-4575 / FGSC 10137)</name>
    <name type="common">Verticillium wilt</name>
    <dbReference type="NCBI Taxonomy" id="498257"/>
    <lineage>
        <taxon>Eukaryota</taxon>
        <taxon>Fungi</taxon>
        <taxon>Dikarya</taxon>
        <taxon>Ascomycota</taxon>
        <taxon>Pezizomycotina</taxon>
        <taxon>Sordariomycetes</taxon>
        <taxon>Hypocreomycetidae</taxon>
        <taxon>Glomerellales</taxon>
        <taxon>Plectosphaerellaceae</taxon>
        <taxon>Verticillium</taxon>
    </lineage>
</organism>
<dbReference type="Proteomes" id="UP000001611">
    <property type="component" value="Chromosome 7"/>
</dbReference>
<dbReference type="AlphaFoldDB" id="G2XH70"/>
<sequence length="239" mass="26377">MHYHPRKPLARRMSASPTRLGTHSATTSLLPADEELSTTIETGCMVSITGCGLLFMMLGSIDQSPRLSWHGFLNIEPNTYIAIIATASRTAITVPIASCLSQLKWRHFQNRAHRLNHLDLIDKASRGPWGSLQALFMLGKANMVISMLAITTILSLAIGPSVQQVLEIHTREAIDYSLVPELAYATNYTSKVLYTTQNDSAALEGVEPMMLSSLCIGGSCRWPEYTTLGMCRTPMVFWC</sequence>
<reference evidence="2 3" key="1">
    <citation type="submission" date="2008-03" db="EMBL/GenBank/DDBJ databases">
        <title>The Genome Sequence of Verticillium dahliae VdLs.17.</title>
        <authorList>
            <consortium name="The Broad Institute Genome Sequencing Platform"/>
            <person name="Ma L.-J.J."/>
            <person name="Klosterman S.J."/>
            <person name="Subbarao K."/>
            <person name="Dobinson K."/>
            <person name="Veronese P."/>
            <person name="Kang S."/>
            <person name="Gold S.E."/>
            <person name="Young S."/>
            <person name="Jaffe D."/>
            <person name="Gnerre S."/>
            <person name="Berlin A."/>
            <person name="Heiman D."/>
            <person name="Hepburn T."/>
            <person name="Sykes S."/>
            <person name="Alvarado L."/>
            <person name="Kodira C.D."/>
            <person name="Lander E."/>
            <person name="Galagan J."/>
            <person name="Nusbaum C."/>
            <person name="Birren B."/>
        </authorList>
    </citation>
    <scope>NUCLEOTIDE SEQUENCE [LARGE SCALE GENOMIC DNA]</scope>
    <source>
        <strain evidence="3">VdLs.17 / ATCC MYA-4575 / FGSC 10137</strain>
    </source>
</reference>
<proteinExistence type="predicted"/>
<accession>G2XH70</accession>
<evidence type="ECO:0000256" key="1">
    <source>
        <dbReference type="SAM" id="MobiDB-lite"/>
    </source>
</evidence>
<evidence type="ECO:0000313" key="2">
    <source>
        <dbReference type="EMBL" id="EGY19168.1"/>
    </source>
</evidence>
<dbReference type="PANTHER" id="PTHR35394">
    <property type="entry name" value="DUF3176 DOMAIN-CONTAINING PROTEIN"/>
    <property type="match status" value="1"/>
</dbReference>
<dbReference type="InterPro" id="IPR021514">
    <property type="entry name" value="DUF3176"/>
</dbReference>
<dbReference type="OrthoDB" id="4847816at2759"/>
<protein>
    <submittedName>
        <fullName evidence="2">Uncharacterized protein</fullName>
    </submittedName>
</protein>
<gene>
    <name evidence="2" type="ORF">VDAG_09502</name>
</gene>
<feature type="region of interest" description="Disordered" evidence="1">
    <location>
        <begin position="1"/>
        <end position="24"/>
    </location>
</feature>
<dbReference type="KEGG" id="vda:VDAG_09502"/>
<feature type="compositionally biased region" description="Basic residues" evidence="1">
    <location>
        <begin position="1"/>
        <end position="10"/>
    </location>
</feature>
<keyword evidence="3" id="KW-1185">Reference proteome</keyword>